<dbReference type="KEGG" id="tml:GSTUM_00002601001"/>
<feature type="region of interest" description="Disordered" evidence="1">
    <location>
        <begin position="191"/>
        <end position="229"/>
    </location>
</feature>
<feature type="compositionally biased region" description="Polar residues" evidence="1">
    <location>
        <begin position="191"/>
        <end position="222"/>
    </location>
</feature>
<dbReference type="EMBL" id="FN430029">
    <property type="protein sequence ID" value="CAZ80487.1"/>
    <property type="molecule type" value="Genomic_DNA"/>
</dbReference>
<protein>
    <submittedName>
        <fullName evidence="3">(Perigord truffle) hypothetical protein</fullName>
    </submittedName>
</protein>
<dbReference type="PROSITE" id="PS00028">
    <property type="entry name" value="ZINC_FINGER_C2H2_1"/>
    <property type="match status" value="1"/>
</dbReference>
<accession>D5G7J4</accession>
<feature type="region of interest" description="Disordered" evidence="1">
    <location>
        <begin position="139"/>
        <end position="177"/>
    </location>
</feature>
<reference evidence="3 4" key="1">
    <citation type="journal article" date="2010" name="Nature">
        <title>Perigord black truffle genome uncovers evolutionary origins and mechanisms of symbiosis.</title>
        <authorList>
            <person name="Martin F."/>
            <person name="Kohler A."/>
            <person name="Murat C."/>
            <person name="Balestrini R."/>
            <person name="Coutinho P.M."/>
            <person name="Jaillon O."/>
            <person name="Montanini B."/>
            <person name="Morin E."/>
            <person name="Noel B."/>
            <person name="Percudani R."/>
            <person name="Porcel B."/>
            <person name="Rubini A."/>
            <person name="Amicucci A."/>
            <person name="Amselem J."/>
            <person name="Anthouard V."/>
            <person name="Arcioni S."/>
            <person name="Artiguenave F."/>
            <person name="Aury J.M."/>
            <person name="Ballario P."/>
            <person name="Bolchi A."/>
            <person name="Brenna A."/>
            <person name="Brun A."/>
            <person name="Buee M."/>
            <person name="Cantarel B."/>
            <person name="Chevalier G."/>
            <person name="Couloux A."/>
            <person name="Da Silva C."/>
            <person name="Denoeud F."/>
            <person name="Duplessis S."/>
            <person name="Ghignone S."/>
            <person name="Hilselberger B."/>
            <person name="Iotti M."/>
            <person name="Marcais B."/>
            <person name="Mello A."/>
            <person name="Miranda M."/>
            <person name="Pacioni G."/>
            <person name="Quesneville H."/>
            <person name="Riccioni C."/>
            <person name="Ruotolo R."/>
            <person name="Splivallo R."/>
            <person name="Stocchi V."/>
            <person name="Tisserant E."/>
            <person name="Viscomi A.R."/>
            <person name="Zambonelli A."/>
            <person name="Zampieri E."/>
            <person name="Henrissat B."/>
            <person name="Lebrun M.H."/>
            <person name="Paolocci F."/>
            <person name="Bonfante P."/>
            <person name="Ottonello S."/>
            <person name="Wincker P."/>
        </authorList>
    </citation>
    <scope>NUCLEOTIDE SEQUENCE [LARGE SCALE GENOMIC DNA]</scope>
    <source>
        <strain evidence="3 4">Mel28</strain>
    </source>
</reference>
<organism evidence="3 4">
    <name type="scientific">Tuber melanosporum (strain Mel28)</name>
    <name type="common">Perigord black truffle</name>
    <dbReference type="NCBI Taxonomy" id="656061"/>
    <lineage>
        <taxon>Eukaryota</taxon>
        <taxon>Fungi</taxon>
        <taxon>Dikarya</taxon>
        <taxon>Ascomycota</taxon>
        <taxon>Pezizomycotina</taxon>
        <taxon>Pezizomycetes</taxon>
        <taxon>Pezizales</taxon>
        <taxon>Tuberaceae</taxon>
        <taxon>Tuber</taxon>
    </lineage>
</organism>
<dbReference type="AlphaFoldDB" id="D5G7J4"/>
<dbReference type="GeneID" id="9186966"/>
<feature type="compositionally biased region" description="Low complexity" evidence="1">
    <location>
        <begin position="148"/>
        <end position="158"/>
    </location>
</feature>
<dbReference type="InParanoid" id="D5G7J4"/>
<proteinExistence type="predicted"/>
<dbReference type="Gene3D" id="3.30.160.60">
    <property type="entry name" value="Classic Zinc Finger"/>
    <property type="match status" value="1"/>
</dbReference>
<dbReference type="RefSeq" id="XP_002836296.1">
    <property type="nucleotide sequence ID" value="XM_002836250.1"/>
</dbReference>
<keyword evidence="4" id="KW-1185">Reference proteome</keyword>
<feature type="compositionally biased region" description="Polar residues" evidence="1">
    <location>
        <begin position="168"/>
        <end position="177"/>
    </location>
</feature>
<evidence type="ECO:0000313" key="4">
    <source>
        <dbReference type="Proteomes" id="UP000006911"/>
    </source>
</evidence>
<dbReference type="Proteomes" id="UP000006911">
    <property type="component" value="Unassembled WGS sequence"/>
</dbReference>
<feature type="domain" description="C2H2-type" evidence="2">
    <location>
        <begin position="266"/>
        <end position="287"/>
    </location>
</feature>
<sequence>MSCHEYQEVGAILRDPGYTQDLFHCFQKVLDERLKSRYGNKFTGVINDDDSFLLLLRDMVAAHSDAQAESSAICPRHTGEQHTEGQYFEENWPSTLNPPNPELARLNTLFFGSVDCSSSLSRAESVQQAIANVDQQLPEDTTMSDSHSQNQLQQQAQPPASPPPEMHGTNTAHPQNQQMGTQQLFSQVFGQKNARQPTGNHTSDSGESSGAQSDISFTSSRKPSGKRVAGRWACPVEDCPKRGELMQKCRLDDHMARHQPERRTHCPSCDKIYLHSRTCNEHHKKAHGMDLKSGYERRAYLFTQQAASLGDMEGSFTEEEAMAGVTTH</sequence>
<gene>
    <name evidence="3" type="ORF">GSTUM_00002601001</name>
</gene>
<name>D5G7J4_TUBMM</name>
<dbReference type="InterPro" id="IPR013087">
    <property type="entry name" value="Znf_C2H2_type"/>
</dbReference>
<evidence type="ECO:0000259" key="2">
    <source>
        <dbReference type="PROSITE" id="PS00028"/>
    </source>
</evidence>
<evidence type="ECO:0000256" key="1">
    <source>
        <dbReference type="SAM" id="MobiDB-lite"/>
    </source>
</evidence>
<evidence type="ECO:0000313" key="3">
    <source>
        <dbReference type="EMBL" id="CAZ80487.1"/>
    </source>
</evidence>
<dbReference type="HOGENOM" id="CLU_847832_0_0_1"/>